<accession>A0A5E4NR44</accession>
<protein>
    <submittedName>
        <fullName evidence="1">Uncharacterized protein</fullName>
    </submittedName>
</protein>
<dbReference type="AlphaFoldDB" id="A0A5E4NR44"/>
<keyword evidence="2" id="KW-1185">Reference proteome</keyword>
<dbReference type="Proteomes" id="UP000325440">
    <property type="component" value="Unassembled WGS sequence"/>
</dbReference>
<reference evidence="1 2" key="1">
    <citation type="submission" date="2019-08" db="EMBL/GenBank/DDBJ databases">
        <authorList>
            <person name="Alioto T."/>
            <person name="Alioto T."/>
            <person name="Gomez Garrido J."/>
        </authorList>
    </citation>
    <scope>NUCLEOTIDE SEQUENCE [LARGE SCALE GENOMIC DNA]</scope>
</reference>
<gene>
    <name evidence="1" type="ORF">CINCED_3A017351</name>
</gene>
<evidence type="ECO:0000313" key="2">
    <source>
        <dbReference type="Proteomes" id="UP000325440"/>
    </source>
</evidence>
<name>A0A5E4NR44_9HEMI</name>
<proteinExistence type="predicted"/>
<sequence length="49" mass="5578">QDENNWIREKGILGKHDFALILMTNFQQETLQKFSCDKICVNGAHGTNA</sequence>
<dbReference type="EMBL" id="CABPRJ010002374">
    <property type="protein sequence ID" value="VVC44040.1"/>
    <property type="molecule type" value="Genomic_DNA"/>
</dbReference>
<feature type="non-terminal residue" evidence="1">
    <location>
        <position position="1"/>
    </location>
</feature>
<organism evidence="1 2">
    <name type="scientific">Cinara cedri</name>
    <dbReference type="NCBI Taxonomy" id="506608"/>
    <lineage>
        <taxon>Eukaryota</taxon>
        <taxon>Metazoa</taxon>
        <taxon>Ecdysozoa</taxon>
        <taxon>Arthropoda</taxon>
        <taxon>Hexapoda</taxon>
        <taxon>Insecta</taxon>
        <taxon>Pterygota</taxon>
        <taxon>Neoptera</taxon>
        <taxon>Paraneoptera</taxon>
        <taxon>Hemiptera</taxon>
        <taxon>Sternorrhyncha</taxon>
        <taxon>Aphidomorpha</taxon>
        <taxon>Aphidoidea</taxon>
        <taxon>Aphididae</taxon>
        <taxon>Lachninae</taxon>
        <taxon>Cinara</taxon>
    </lineage>
</organism>
<evidence type="ECO:0000313" key="1">
    <source>
        <dbReference type="EMBL" id="VVC44040.1"/>
    </source>
</evidence>
<dbReference type="OrthoDB" id="10031901at2759"/>